<dbReference type="EMBL" id="JADAKE010000017">
    <property type="protein sequence ID" value="MBF8808238.1"/>
    <property type="molecule type" value="Genomic_DNA"/>
</dbReference>
<dbReference type="Pfam" id="PF16555">
    <property type="entry name" value="GramPos_pilinD1"/>
    <property type="match status" value="1"/>
</dbReference>
<feature type="domain" description="Gram-positive pilin subunit D1 N-terminal" evidence="1">
    <location>
        <begin position="41"/>
        <end position="194"/>
    </location>
</feature>
<organism evidence="2 3">
    <name type="scientific">Enterococcus lacertideformus</name>
    <dbReference type="NCBI Taxonomy" id="2771493"/>
    <lineage>
        <taxon>Bacteria</taxon>
        <taxon>Bacillati</taxon>
        <taxon>Bacillota</taxon>
        <taxon>Bacilli</taxon>
        <taxon>Lactobacillales</taxon>
        <taxon>Enterococcaceae</taxon>
        <taxon>Enterococcus</taxon>
    </lineage>
</organism>
<keyword evidence="3" id="KW-1185">Reference proteome</keyword>
<dbReference type="Gene3D" id="2.60.40.10">
    <property type="entry name" value="Immunoglobulins"/>
    <property type="match status" value="1"/>
</dbReference>
<dbReference type="Gene3D" id="2.60.40.740">
    <property type="match status" value="1"/>
</dbReference>
<protein>
    <recommendedName>
        <fullName evidence="1">Gram-positive pilin subunit D1 N-terminal domain-containing protein</fullName>
    </recommendedName>
</protein>
<gene>
    <name evidence="2" type="ORF">IC227_07910</name>
</gene>
<evidence type="ECO:0000313" key="2">
    <source>
        <dbReference type="EMBL" id="MBF8808238.1"/>
    </source>
</evidence>
<dbReference type="Proteomes" id="UP000637757">
    <property type="component" value="Unassembled WGS sequence"/>
</dbReference>
<evidence type="ECO:0000259" key="1">
    <source>
        <dbReference type="Pfam" id="PF16555"/>
    </source>
</evidence>
<dbReference type="AlphaFoldDB" id="A0A931AW81"/>
<reference evidence="2" key="1">
    <citation type="submission" date="2020-09" db="EMBL/GenBank/DDBJ databases">
        <title>Genomic insights into the novelty and pathogenicity of a unique biofilm-forming Enterococcus sp. bacteria (Enterococcus lacertideformus) identified in reptiles.</title>
        <authorList>
            <person name="Agius J.E."/>
            <person name="Phalen D.N."/>
            <person name="Rose K."/>
            <person name="Eden J.-S."/>
        </authorList>
    </citation>
    <scope>NUCLEOTIDE SEQUENCE</scope>
    <source>
        <strain evidence="2">PHRS 0518</strain>
    </source>
</reference>
<proteinExistence type="predicted"/>
<evidence type="ECO:0000313" key="3">
    <source>
        <dbReference type="Proteomes" id="UP000637757"/>
    </source>
</evidence>
<accession>A0A931AW81</accession>
<dbReference type="InterPro" id="IPR032364">
    <property type="entry name" value="GramPos_pilinD1_N"/>
</dbReference>
<dbReference type="InterPro" id="IPR013783">
    <property type="entry name" value="Ig-like_fold"/>
</dbReference>
<name>A0A931AW81_9ENTE</name>
<sequence>MKPKRIFNFIATSLMVLLFLFGLLGTENDVNAQNASPATDGNVNVTLHKRVWANGLPEDYPKENTGNIIDDFGGEALPKVDFEIYVVTEEYHRLINGSTQQEAINTIVTNSMTGVPTYATLLDSGTTDENGELTFENLPLKTTVGTESRDAVYLFLETGVPIEVREKAAPIVLALPIYSGEVLNTDIHLYPKNVTKIDTKKLTSTFNKVTIGDVTYDNVNIGDQLDYEITIHVPQDIGHFTEFIVEDIPTAGLELVSNTITLPEGLT</sequence>
<comment type="caution">
    <text evidence="2">The sequence shown here is derived from an EMBL/GenBank/DDBJ whole genome shotgun (WGS) entry which is preliminary data.</text>
</comment>